<protein>
    <submittedName>
        <fullName evidence="1">Uncharacterized protein</fullName>
    </submittedName>
</protein>
<reference evidence="1 2" key="2">
    <citation type="journal article" date="2022" name="Mol. Ecol. Resour.">
        <title>The genomes of chicory, endive, great burdock and yacon provide insights into Asteraceae paleo-polyploidization history and plant inulin production.</title>
        <authorList>
            <person name="Fan W."/>
            <person name="Wang S."/>
            <person name="Wang H."/>
            <person name="Wang A."/>
            <person name="Jiang F."/>
            <person name="Liu H."/>
            <person name="Zhao H."/>
            <person name="Xu D."/>
            <person name="Zhang Y."/>
        </authorList>
    </citation>
    <scope>NUCLEOTIDE SEQUENCE [LARGE SCALE GENOMIC DNA]</scope>
    <source>
        <strain evidence="2">cv. Yunnan</strain>
        <tissue evidence="1">Leaves</tissue>
    </source>
</reference>
<evidence type="ECO:0000313" key="1">
    <source>
        <dbReference type="EMBL" id="KAI3810196.1"/>
    </source>
</evidence>
<keyword evidence="2" id="KW-1185">Reference proteome</keyword>
<proteinExistence type="predicted"/>
<evidence type="ECO:0000313" key="2">
    <source>
        <dbReference type="Proteomes" id="UP001056120"/>
    </source>
</evidence>
<gene>
    <name evidence="1" type="ORF">L1987_19806</name>
</gene>
<sequence length="725" mass="78842">MTGGGDCETRVSIPNAARKAIQEVTKSLRYKHCDEFVYTTLNDSGMDPTEAGRRLKMIHDIREIAGKHSVEDVYTMLKECNLDANEAAQRLLYIDTFHVVKKKHDRRKMITSDASQENKQTRGNQWRGDKGGRGTFYLSKVFEDVGGGRNLSSGKEYGVTNRIERVSGPSLPGNMGKENNVVHVSNSCANANGTPAISNGSYNQKLASEPSADVASSTSDHVVVSSQNTKHMCAVGTIKCEIVKRSGSDDSNARIPAGMKFSADQLGIGTITVIAEAADSDLKSDVAEKNQISESLQPLLLSTQNSSQVVNPIQDSEQPPQLLNEPLKVNASEHTYSVSEEESESNISTPKLDVMTEKLTLSSHQAVIFPDHLQVPENYKCQFVFGSLDATPDDCKPISVTGSTQQNEVVKEHSSSNENVSIIAQEDENQDHVSEDILPSDDNISSDASAQKHEQTKAEIIPPLPSTGFQNLPVLQTTRDYSYGYMPSLMGPHFVQLDIPELQNGNSQVVAAASQPPVTQPAIAGQSSIALSPPLFPYFRPYPNYIPYNPYFPHMYLPQNAHLFNHGVFPQPPPPTGNVHHLQAAAAAGVKSPTPSQNKQGNNEDIATSEAKVNNIQSTVQQGEDPQAWARAPVHDIPTLLPNYFYNFPQGPHMAAFSPLQAAALYHSSQTMTAQSTIQPPLMCQPQPTGATVEPLVQSSASYHQHQHAPQVNMNDTAVVNMGTG</sequence>
<comment type="caution">
    <text evidence="1">The sequence shown here is derived from an EMBL/GenBank/DDBJ whole genome shotgun (WGS) entry which is preliminary data.</text>
</comment>
<dbReference type="EMBL" id="CM042024">
    <property type="protein sequence ID" value="KAI3810196.1"/>
    <property type="molecule type" value="Genomic_DNA"/>
</dbReference>
<organism evidence="1 2">
    <name type="scientific">Smallanthus sonchifolius</name>
    <dbReference type="NCBI Taxonomy" id="185202"/>
    <lineage>
        <taxon>Eukaryota</taxon>
        <taxon>Viridiplantae</taxon>
        <taxon>Streptophyta</taxon>
        <taxon>Embryophyta</taxon>
        <taxon>Tracheophyta</taxon>
        <taxon>Spermatophyta</taxon>
        <taxon>Magnoliopsida</taxon>
        <taxon>eudicotyledons</taxon>
        <taxon>Gunneridae</taxon>
        <taxon>Pentapetalae</taxon>
        <taxon>asterids</taxon>
        <taxon>campanulids</taxon>
        <taxon>Asterales</taxon>
        <taxon>Asteraceae</taxon>
        <taxon>Asteroideae</taxon>
        <taxon>Heliantheae alliance</taxon>
        <taxon>Millerieae</taxon>
        <taxon>Smallanthus</taxon>
    </lineage>
</organism>
<reference evidence="2" key="1">
    <citation type="journal article" date="2022" name="Mol. Ecol. Resour.">
        <title>The genomes of chicory, endive, great burdock and yacon provide insights into Asteraceae palaeo-polyploidization history and plant inulin production.</title>
        <authorList>
            <person name="Fan W."/>
            <person name="Wang S."/>
            <person name="Wang H."/>
            <person name="Wang A."/>
            <person name="Jiang F."/>
            <person name="Liu H."/>
            <person name="Zhao H."/>
            <person name="Xu D."/>
            <person name="Zhang Y."/>
        </authorList>
    </citation>
    <scope>NUCLEOTIDE SEQUENCE [LARGE SCALE GENOMIC DNA]</scope>
    <source>
        <strain evidence="2">cv. Yunnan</strain>
    </source>
</reference>
<dbReference type="Proteomes" id="UP001056120">
    <property type="component" value="Linkage Group LG07"/>
</dbReference>
<name>A0ACB9IRW4_9ASTR</name>
<accession>A0ACB9IRW4</accession>